<keyword evidence="3" id="KW-1185">Reference proteome</keyword>
<evidence type="ECO:0000259" key="1">
    <source>
        <dbReference type="PROSITE" id="PS51462"/>
    </source>
</evidence>
<dbReference type="Gene3D" id="3.90.79.10">
    <property type="entry name" value="Nucleoside Triphosphate Pyrophosphohydrolase"/>
    <property type="match status" value="1"/>
</dbReference>
<dbReference type="OrthoDB" id="6934663at2"/>
<feature type="domain" description="Nudix hydrolase" evidence="1">
    <location>
        <begin position="100"/>
        <end position="222"/>
    </location>
</feature>
<protein>
    <submittedName>
        <fullName evidence="2">NUDIX hydrolase</fullName>
    </submittedName>
</protein>
<proteinExistence type="predicted"/>
<gene>
    <name evidence="2" type="ORF">DU506_20275</name>
</gene>
<dbReference type="EMBL" id="QPIJ01000098">
    <property type="protein sequence ID" value="RCV85794.1"/>
    <property type="molecule type" value="Genomic_DNA"/>
</dbReference>
<dbReference type="Proteomes" id="UP000253204">
    <property type="component" value="Unassembled WGS sequence"/>
</dbReference>
<dbReference type="CDD" id="cd02883">
    <property type="entry name" value="NUDIX_Hydrolase"/>
    <property type="match status" value="1"/>
</dbReference>
<dbReference type="RefSeq" id="WP_114488667.1">
    <property type="nucleotide sequence ID" value="NZ_CBCSHM010000113.1"/>
</dbReference>
<dbReference type="SUPFAM" id="SSF55811">
    <property type="entry name" value="Nudix"/>
    <property type="match status" value="1"/>
</dbReference>
<evidence type="ECO:0000313" key="2">
    <source>
        <dbReference type="EMBL" id="RCV85794.1"/>
    </source>
</evidence>
<dbReference type="InterPro" id="IPR000086">
    <property type="entry name" value="NUDIX_hydrolase_dom"/>
</dbReference>
<sequence>MPVFHPCPDDTGQPVILTTPSTPTSLACWEDAEAIARVVPEGPLPARLNGLALRPFHSGEAAPCDMPREVAETMQAQAPSHGIDSLSRGLEVPPLTLSPGKRAAAGAVVREPDGRVWVIHPSNAFGGYQATFPKGKQEPGKSLEQTAIQETFEEAGLVIALTRWLIDVPRSSSVCRYFLARRLGGSPAAMGWESQAVSLVPIARLGEVLHHPNDQPLLEALRHA</sequence>
<accession>A0A368TMI3</accession>
<comment type="caution">
    <text evidence="2">The sequence shown here is derived from an EMBL/GenBank/DDBJ whole genome shotgun (WGS) entry which is preliminary data.</text>
</comment>
<dbReference type="Pfam" id="PF00293">
    <property type="entry name" value="NUDIX"/>
    <property type="match status" value="1"/>
</dbReference>
<evidence type="ECO:0000313" key="3">
    <source>
        <dbReference type="Proteomes" id="UP000253204"/>
    </source>
</evidence>
<dbReference type="GO" id="GO:0016787">
    <property type="term" value="F:hydrolase activity"/>
    <property type="evidence" value="ECO:0007669"/>
    <property type="project" value="UniProtKB-KW"/>
</dbReference>
<dbReference type="AlphaFoldDB" id="A0A368TMI3"/>
<dbReference type="PROSITE" id="PS51462">
    <property type="entry name" value="NUDIX"/>
    <property type="match status" value="1"/>
</dbReference>
<name>A0A368TMI3_9GAMM</name>
<reference evidence="2 3" key="1">
    <citation type="submission" date="2018-07" db="EMBL/GenBank/DDBJ databases">
        <title>Halomonas rutogse sp. nov., isolated from Lake TangqianCo on Tibetan Plateau.</title>
        <authorList>
            <person name="Lu H."/>
            <person name="Xing P."/>
            <person name="Wu Q."/>
        </authorList>
    </citation>
    <scope>NUCLEOTIDE SEQUENCE [LARGE SCALE GENOMIC DNA]</scope>
    <source>
        <strain evidence="2 3">TQ8S</strain>
    </source>
</reference>
<dbReference type="InterPro" id="IPR015797">
    <property type="entry name" value="NUDIX_hydrolase-like_dom_sf"/>
</dbReference>
<organism evidence="2 3">
    <name type="scientific">Vreelandella rituensis</name>
    <dbReference type="NCBI Taxonomy" id="2282306"/>
    <lineage>
        <taxon>Bacteria</taxon>
        <taxon>Pseudomonadati</taxon>
        <taxon>Pseudomonadota</taxon>
        <taxon>Gammaproteobacteria</taxon>
        <taxon>Oceanospirillales</taxon>
        <taxon>Halomonadaceae</taxon>
        <taxon>Vreelandella</taxon>
    </lineage>
</organism>
<keyword evidence="2" id="KW-0378">Hydrolase</keyword>